<comment type="caution">
    <text evidence="1">The sequence shown here is derived from an EMBL/GenBank/DDBJ whole genome shotgun (WGS) entry which is preliminary data.</text>
</comment>
<organism evidence="1 2">
    <name type="scientific">Stentor coeruleus</name>
    <dbReference type="NCBI Taxonomy" id="5963"/>
    <lineage>
        <taxon>Eukaryota</taxon>
        <taxon>Sar</taxon>
        <taxon>Alveolata</taxon>
        <taxon>Ciliophora</taxon>
        <taxon>Postciliodesmatophora</taxon>
        <taxon>Heterotrichea</taxon>
        <taxon>Heterotrichida</taxon>
        <taxon>Stentoridae</taxon>
        <taxon>Stentor</taxon>
    </lineage>
</organism>
<reference evidence="1 2" key="1">
    <citation type="submission" date="2016-11" db="EMBL/GenBank/DDBJ databases">
        <title>The macronuclear genome of Stentor coeruleus: a giant cell with tiny introns.</title>
        <authorList>
            <person name="Slabodnick M."/>
            <person name="Ruby J.G."/>
            <person name="Reiff S.B."/>
            <person name="Swart E.C."/>
            <person name="Gosai S."/>
            <person name="Prabakaran S."/>
            <person name="Witkowska E."/>
            <person name="Larue G.E."/>
            <person name="Fisher S."/>
            <person name="Freeman R.M."/>
            <person name="Gunawardena J."/>
            <person name="Chu W."/>
            <person name="Stover N.A."/>
            <person name="Gregory B.D."/>
            <person name="Nowacki M."/>
            <person name="Derisi J."/>
            <person name="Roy S.W."/>
            <person name="Marshall W.F."/>
            <person name="Sood P."/>
        </authorList>
    </citation>
    <scope>NUCLEOTIDE SEQUENCE [LARGE SCALE GENOMIC DNA]</scope>
    <source>
        <strain evidence="1">WM001</strain>
    </source>
</reference>
<dbReference type="EMBL" id="MPUH01000025">
    <property type="protein sequence ID" value="OMJ94493.1"/>
    <property type="molecule type" value="Genomic_DNA"/>
</dbReference>
<sequence>MGKTESKPQDLYSISELDAQIDKYRHIIQQIRHLPFKTQSFSTLSEPNPLSFEEKISLIKENIKDKSTLKMILFQKFNLDYAFADSSITQIHLMKNSNTVIVLLEHFIKLWHLDDKFPSKTLCIGSLITNMSLSNNEKFIIFSTEHYICSFNFKSNEQRIFPFESYIEHNQFIYSKDDKYVAYCLSSNILLFDSESMEKIFDAAQRNLQVECIVLTNDNKYIIAVVTLRYLRNRVSAFSETLIYSLIDTKIIKNIDFIKFQGLKIKISDDNKYLVSDSNNKTIIVWNLQLILSDFENFKQYQEPLIDYNTIQKKYINNKETYNSKYKISEKKMKVSFRSQYQLEITKDNKYILIYNDLINEFRFYDIITMSLEKRIKHKKNSFYSYFMLSNDFQHIFAPERLACLKKLSTTNSDVSSYNFFGSEILIQTFCLSSNNYLFTCFSTDYKDIKLSPFTVYSLEGDQLICFCIENKFALVKAAVTYKRNYAIVNCINKTMSLWDLTSSKAIKRIYDINAAQLEISEDDSKSIVLDINQSIIIFNILTLEKLITFSLTSMIVIKINTKMSTIILENQQLKVLNQSNKNHREIYSFSMLTKCKKYCVVPSLSRDKIYVINVQGEDEFFKIL</sequence>
<dbReference type="AlphaFoldDB" id="A0A1R2CZT9"/>
<protein>
    <submittedName>
        <fullName evidence="1">Uncharacterized protein</fullName>
    </submittedName>
</protein>
<accession>A0A1R2CZT9</accession>
<keyword evidence="2" id="KW-1185">Reference proteome</keyword>
<evidence type="ECO:0000313" key="2">
    <source>
        <dbReference type="Proteomes" id="UP000187209"/>
    </source>
</evidence>
<proteinExistence type="predicted"/>
<dbReference type="Gene3D" id="2.130.10.10">
    <property type="entry name" value="YVTN repeat-like/Quinoprotein amine dehydrogenase"/>
    <property type="match status" value="1"/>
</dbReference>
<evidence type="ECO:0000313" key="1">
    <source>
        <dbReference type="EMBL" id="OMJ94493.1"/>
    </source>
</evidence>
<dbReference type="InterPro" id="IPR015943">
    <property type="entry name" value="WD40/YVTN_repeat-like_dom_sf"/>
</dbReference>
<gene>
    <name evidence="1" type="ORF">SteCoe_2261</name>
</gene>
<dbReference type="Proteomes" id="UP000187209">
    <property type="component" value="Unassembled WGS sequence"/>
</dbReference>
<name>A0A1R2CZT9_9CILI</name>
<dbReference type="SUPFAM" id="SSF69322">
    <property type="entry name" value="Tricorn protease domain 2"/>
    <property type="match status" value="1"/>
</dbReference>